<dbReference type="CDD" id="cd12922">
    <property type="entry name" value="VKOR_5"/>
    <property type="match status" value="1"/>
</dbReference>
<feature type="region of interest" description="Disordered" evidence="10">
    <location>
        <begin position="27"/>
        <end position="58"/>
    </location>
</feature>
<dbReference type="Gene3D" id="1.20.1440.130">
    <property type="entry name" value="VKOR domain"/>
    <property type="match status" value="1"/>
</dbReference>
<comment type="similarity">
    <text evidence="2">Belongs to the VKOR family.</text>
</comment>
<feature type="transmembrane region" description="Helical" evidence="11">
    <location>
        <begin position="183"/>
        <end position="206"/>
    </location>
</feature>
<evidence type="ECO:0000256" key="1">
    <source>
        <dbReference type="ARBA" id="ARBA00004141"/>
    </source>
</evidence>
<dbReference type="Pfam" id="PF07884">
    <property type="entry name" value="VKOR"/>
    <property type="match status" value="1"/>
</dbReference>
<protein>
    <submittedName>
        <fullName evidence="13">Membrane protein</fullName>
    </submittedName>
</protein>
<dbReference type="GO" id="GO:0016020">
    <property type="term" value="C:membrane"/>
    <property type="evidence" value="ECO:0007669"/>
    <property type="project" value="UniProtKB-SubCell"/>
</dbReference>
<dbReference type="InterPro" id="IPR038354">
    <property type="entry name" value="VKOR_sf"/>
</dbReference>
<name>A0A640V057_9ACTN</name>
<dbReference type="Proteomes" id="UP000431826">
    <property type="component" value="Unassembled WGS sequence"/>
</dbReference>
<accession>A0A640V057</accession>
<dbReference type="EMBL" id="BLIR01000003">
    <property type="protein sequence ID" value="GFE41067.1"/>
    <property type="molecule type" value="Genomic_DNA"/>
</dbReference>
<evidence type="ECO:0000256" key="11">
    <source>
        <dbReference type="SAM" id="Phobius"/>
    </source>
</evidence>
<proteinExistence type="inferred from homology"/>
<reference evidence="13 14" key="1">
    <citation type="submission" date="2019-12" db="EMBL/GenBank/DDBJ databases">
        <title>Whole genome shotgun sequence of Streptomyces tubercidicus NBRC 13090.</title>
        <authorList>
            <person name="Ichikawa N."/>
            <person name="Kimura A."/>
            <person name="Kitahashi Y."/>
            <person name="Komaki H."/>
            <person name="Tamura T."/>
        </authorList>
    </citation>
    <scope>NUCLEOTIDE SEQUENCE [LARGE SCALE GENOMIC DNA]</scope>
    <source>
        <strain evidence="13 14">NBRC 13090</strain>
    </source>
</reference>
<feature type="transmembrane region" description="Helical" evidence="11">
    <location>
        <begin position="70"/>
        <end position="89"/>
    </location>
</feature>
<evidence type="ECO:0000256" key="2">
    <source>
        <dbReference type="ARBA" id="ARBA00006214"/>
    </source>
</evidence>
<evidence type="ECO:0000256" key="7">
    <source>
        <dbReference type="ARBA" id="ARBA00023136"/>
    </source>
</evidence>
<evidence type="ECO:0000259" key="12">
    <source>
        <dbReference type="SMART" id="SM00756"/>
    </source>
</evidence>
<keyword evidence="7 11" id="KW-0472">Membrane</keyword>
<keyword evidence="4" id="KW-0874">Quinone</keyword>
<keyword evidence="14" id="KW-1185">Reference proteome</keyword>
<feature type="compositionally biased region" description="Basic and acidic residues" evidence="10">
    <location>
        <begin position="27"/>
        <end position="41"/>
    </location>
</feature>
<evidence type="ECO:0000256" key="6">
    <source>
        <dbReference type="ARBA" id="ARBA00023002"/>
    </source>
</evidence>
<feature type="domain" description="Vitamin K epoxide reductase" evidence="12">
    <location>
        <begin position="67"/>
        <end position="208"/>
    </location>
</feature>
<evidence type="ECO:0000256" key="4">
    <source>
        <dbReference type="ARBA" id="ARBA00022719"/>
    </source>
</evidence>
<feature type="transmembrane region" description="Helical" evidence="11">
    <location>
        <begin position="131"/>
        <end position="149"/>
    </location>
</feature>
<keyword evidence="5 11" id="KW-1133">Transmembrane helix</keyword>
<organism evidence="13 14">
    <name type="scientific">Streptomyces tubercidicus</name>
    <dbReference type="NCBI Taxonomy" id="47759"/>
    <lineage>
        <taxon>Bacteria</taxon>
        <taxon>Bacillati</taxon>
        <taxon>Actinomycetota</taxon>
        <taxon>Actinomycetes</taxon>
        <taxon>Kitasatosporales</taxon>
        <taxon>Streptomycetaceae</taxon>
        <taxon>Streptomyces</taxon>
    </lineage>
</organism>
<dbReference type="GO" id="GO:0016491">
    <property type="term" value="F:oxidoreductase activity"/>
    <property type="evidence" value="ECO:0007669"/>
    <property type="project" value="UniProtKB-KW"/>
</dbReference>
<comment type="caution">
    <text evidence="13">The sequence shown here is derived from an EMBL/GenBank/DDBJ whole genome shotgun (WGS) entry which is preliminary data.</text>
</comment>
<keyword evidence="6" id="KW-0560">Oxidoreductase</keyword>
<keyword evidence="8" id="KW-1015">Disulfide bond</keyword>
<keyword evidence="3 11" id="KW-0812">Transmembrane</keyword>
<evidence type="ECO:0000256" key="10">
    <source>
        <dbReference type="SAM" id="MobiDB-lite"/>
    </source>
</evidence>
<dbReference type="AlphaFoldDB" id="A0A640V057"/>
<evidence type="ECO:0000256" key="5">
    <source>
        <dbReference type="ARBA" id="ARBA00022989"/>
    </source>
</evidence>
<evidence type="ECO:0000313" key="13">
    <source>
        <dbReference type="EMBL" id="GFE41067.1"/>
    </source>
</evidence>
<feature type="transmembrane region" description="Helical" evidence="11">
    <location>
        <begin position="156"/>
        <end position="177"/>
    </location>
</feature>
<dbReference type="GO" id="GO:0048038">
    <property type="term" value="F:quinone binding"/>
    <property type="evidence" value="ECO:0007669"/>
    <property type="project" value="UniProtKB-KW"/>
</dbReference>
<gene>
    <name evidence="13" type="ORF">Stube_57400</name>
</gene>
<sequence length="255" mass="28586">MCGRLFFMLLAQWAMVELGQNERRGRDRARLSLTPRDRRNGDMTTTALDDVSTDDDRASGTGTIGSGRGYALLLVITGALGLLAAWVITLDKFELLKDPNYKPACSLNPIVSCGNVMQSKQAEVFGFPNPLAGLVCFGVVIGIGMALLAGGRFRRWYWLGLNIGTLLGTVFCMWLMSQSLYEINSLCLWCTLTWMVTILMFWYTTVHNLKHGIIPAPAGLRRAVLEFHWVVPVLWYGVIALLILTKWWSYWSTLI</sequence>
<evidence type="ECO:0000256" key="9">
    <source>
        <dbReference type="ARBA" id="ARBA00023284"/>
    </source>
</evidence>
<evidence type="ECO:0000313" key="14">
    <source>
        <dbReference type="Proteomes" id="UP000431826"/>
    </source>
</evidence>
<keyword evidence="9" id="KW-0676">Redox-active center</keyword>
<evidence type="ECO:0000256" key="3">
    <source>
        <dbReference type="ARBA" id="ARBA00022692"/>
    </source>
</evidence>
<dbReference type="SMART" id="SM00756">
    <property type="entry name" value="VKc"/>
    <property type="match status" value="1"/>
</dbReference>
<feature type="transmembrane region" description="Helical" evidence="11">
    <location>
        <begin position="227"/>
        <end position="248"/>
    </location>
</feature>
<comment type="subcellular location">
    <subcellularLocation>
        <location evidence="1">Membrane</location>
        <topology evidence="1">Multi-pass membrane protein</topology>
    </subcellularLocation>
</comment>
<dbReference type="InterPro" id="IPR012932">
    <property type="entry name" value="VKOR"/>
</dbReference>
<dbReference type="InterPro" id="IPR041714">
    <property type="entry name" value="VKOR_Actinobacteria"/>
</dbReference>
<evidence type="ECO:0000256" key="8">
    <source>
        <dbReference type="ARBA" id="ARBA00023157"/>
    </source>
</evidence>